<evidence type="ECO:0000313" key="2">
    <source>
        <dbReference type="EMBL" id="RFP79366.1"/>
    </source>
</evidence>
<reference evidence="2 3" key="1">
    <citation type="submission" date="2018-08" db="EMBL/GenBank/DDBJ databases">
        <title>Hydrogenophaga sp. LA-38 isolated from sludge.</title>
        <authorList>
            <person name="Im W.-T."/>
        </authorList>
    </citation>
    <scope>NUCLEOTIDE SEQUENCE [LARGE SCALE GENOMIC DNA]</scope>
    <source>
        <strain evidence="2 3">LA-38</strain>
    </source>
</reference>
<dbReference type="PANTHER" id="PTHR33164:SF104">
    <property type="entry name" value="TRANSCRIPTIONAL REGULATORY PROTEIN"/>
    <property type="match status" value="1"/>
</dbReference>
<dbReference type="InterPro" id="IPR000835">
    <property type="entry name" value="HTH_MarR-typ"/>
</dbReference>
<organism evidence="2 3">
    <name type="scientific">Hydrogenophaga borbori</name>
    <dbReference type="NCBI Taxonomy" id="2294117"/>
    <lineage>
        <taxon>Bacteria</taxon>
        <taxon>Pseudomonadati</taxon>
        <taxon>Pseudomonadota</taxon>
        <taxon>Betaproteobacteria</taxon>
        <taxon>Burkholderiales</taxon>
        <taxon>Comamonadaceae</taxon>
        <taxon>Hydrogenophaga</taxon>
    </lineage>
</organism>
<name>A0A372EKJ5_9BURK</name>
<dbReference type="AlphaFoldDB" id="A0A372EKJ5"/>
<dbReference type="PROSITE" id="PS50995">
    <property type="entry name" value="HTH_MARR_2"/>
    <property type="match status" value="1"/>
</dbReference>
<proteinExistence type="predicted"/>
<dbReference type="Gene3D" id="1.10.10.10">
    <property type="entry name" value="Winged helix-like DNA-binding domain superfamily/Winged helix DNA-binding domain"/>
    <property type="match status" value="1"/>
</dbReference>
<dbReference type="SMART" id="SM00347">
    <property type="entry name" value="HTH_MARR"/>
    <property type="match status" value="1"/>
</dbReference>
<dbReference type="EMBL" id="QVLS01000005">
    <property type="protein sequence ID" value="RFP79366.1"/>
    <property type="molecule type" value="Genomic_DNA"/>
</dbReference>
<dbReference type="GO" id="GO:0006950">
    <property type="term" value="P:response to stress"/>
    <property type="evidence" value="ECO:0007669"/>
    <property type="project" value="TreeGrafter"/>
</dbReference>
<evidence type="ECO:0000313" key="3">
    <source>
        <dbReference type="Proteomes" id="UP000261931"/>
    </source>
</evidence>
<dbReference type="SUPFAM" id="SSF46785">
    <property type="entry name" value="Winged helix' DNA-binding domain"/>
    <property type="match status" value="1"/>
</dbReference>
<keyword evidence="3" id="KW-1185">Reference proteome</keyword>
<gene>
    <name evidence="2" type="ORF">DY262_10355</name>
</gene>
<dbReference type="InterPro" id="IPR036388">
    <property type="entry name" value="WH-like_DNA-bd_sf"/>
</dbReference>
<dbReference type="InterPro" id="IPR039422">
    <property type="entry name" value="MarR/SlyA-like"/>
</dbReference>
<evidence type="ECO:0000259" key="1">
    <source>
        <dbReference type="PROSITE" id="PS50995"/>
    </source>
</evidence>
<accession>A0A372EKJ5</accession>
<dbReference type="InterPro" id="IPR036390">
    <property type="entry name" value="WH_DNA-bd_sf"/>
</dbReference>
<protein>
    <submittedName>
        <fullName evidence="2">MarR family transcriptional regulator</fullName>
    </submittedName>
</protein>
<sequence>MSKNPPKTRTRGKSIRARADASAQALLADYAQALPAPPRVPDLNTVWGNADVLVHQWRRELGDEGSEGVLMGIRIRRIGMLLDELTMAHCEAEGVKHTDFLLLMALRRLGEPYAMRPTDILKMHSVTSGTATYRIDQLAKQDLAERLPDPRDRRGYLVRLTPQGKRIVDTVMARMRAEFNERLAPFAQVAGGHDVLEAALRLFESCIEPREG</sequence>
<dbReference type="RefSeq" id="WP_116958793.1">
    <property type="nucleotide sequence ID" value="NZ_QVLS01000005.1"/>
</dbReference>
<dbReference type="Proteomes" id="UP000261931">
    <property type="component" value="Unassembled WGS sequence"/>
</dbReference>
<dbReference type="PANTHER" id="PTHR33164">
    <property type="entry name" value="TRANSCRIPTIONAL REGULATOR, MARR FAMILY"/>
    <property type="match status" value="1"/>
</dbReference>
<feature type="domain" description="HTH marR-type" evidence="1">
    <location>
        <begin position="68"/>
        <end position="205"/>
    </location>
</feature>
<dbReference type="Pfam" id="PF01047">
    <property type="entry name" value="MarR"/>
    <property type="match status" value="1"/>
</dbReference>
<comment type="caution">
    <text evidence="2">The sequence shown here is derived from an EMBL/GenBank/DDBJ whole genome shotgun (WGS) entry which is preliminary data.</text>
</comment>
<dbReference type="GO" id="GO:0003700">
    <property type="term" value="F:DNA-binding transcription factor activity"/>
    <property type="evidence" value="ECO:0007669"/>
    <property type="project" value="InterPro"/>
</dbReference>